<gene>
    <name evidence="7 9" type="primary">pgl</name>
    <name evidence="9" type="ORF">C7I84_27340</name>
</gene>
<dbReference type="PANTHER" id="PTHR11054:SF0">
    <property type="entry name" value="6-PHOSPHOGLUCONOLACTONASE"/>
    <property type="match status" value="1"/>
</dbReference>
<keyword evidence="7" id="KW-0378">Hydrolase</keyword>
<dbReference type="CDD" id="cd01400">
    <property type="entry name" value="6PGL"/>
    <property type="match status" value="1"/>
</dbReference>
<feature type="domain" description="Glucosamine/galactosamine-6-phosphate isomerase" evidence="8">
    <location>
        <begin position="13"/>
        <end position="222"/>
    </location>
</feature>
<reference evidence="9 10" key="1">
    <citation type="submission" date="2018-03" db="EMBL/GenBank/DDBJ databases">
        <title>The draft genome of Mesorhizobium sp. 6GN-30.</title>
        <authorList>
            <person name="Liu L."/>
            <person name="Li L."/>
            <person name="Wang T."/>
            <person name="Zhang X."/>
            <person name="Liang L."/>
        </authorList>
    </citation>
    <scope>NUCLEOTIDE SEQUENCE [LARGE SCALE GENOMIC DNA]</scope>
    <source>
        <strain evidence="9 10">6GN30</strain>
    </source>
</reference>
<evidence type="ECO:0000256" key="1">
    <source>
        <dbReference type="ARBA" id="ARBA00000832"/>
    </source>
</evidence>
<comment type="similarity">
    <text evidence="4 7">Belongs to the glucosamine/galactosamine-6-phosphate isomerase family. 6-phosphogluconolactonase subfamily.</text>
</comment>
<keyword evidence="10" id="KW-1185">Reference proteome</keyword>
<dbReference type="InterPro" id="IPR037171">
    <property type="entry name" value="NagB/RpiA_transferase-like"/>
</dbReference>
<evidence type="ECO:0000313" key="9">
    <source>
        <dbReference type="EMBL" id="PSJ51710.1"/>
    </source>
</evidence>
<evidence type="ECO:0000256" key="4">
    <source>
        <dbReference type="ARBA" id="ARBA00010662"/>
    </source>
</evidence>
<dbReference type="OrthoDB" id="9810967at2"/>
<dbReference type="SUPFAM" id="SSF100950">
    <property type="entry name" value="NagB/RpiA/CoA transferase-like"/>
    <property type="match status" value="1"/>
</dbReference>
<dbReference type="GO" id="GO:0017057">
    <property type="term" value="F:6-phosphogluconolactonase activity"/>
    <property type="evidence" value="ECO:0007669"/>
    <property type="project" value="UniProtKB-UniRule"/>
</dbReference>
<evidence type="ECO:0000256" key="3">
    <source>
        <dbReference type="ARBA" id="ARBA00004961"/>
    </source>
</evidence>
<protein>
    <recommendedName>
        <fullName evidence="6 7">6-phosphogluconolactonase</fullName>
        <shortName evidence="7">6PGL</shortName>
        <ecNumber evidence="5 7">3.1.1.31</ecNumber>
    </recommendedName>
</protein>
<evidence type="ECO:0000313" key="10">
    <source>
        <dbReference type="Proteomes" id="UP000241229"/>
    </source>
</evidence>
<comment type="catalytic activity">
    <reaction evidence="1 7">
        <text>6-phospho-D-glucono-1,5-lactone + H2O = 6-phospho-D-gluconate + H(+)</text>
        <dbReference type="Rhea" id="RHEA:12556"/>
        <dbReference type="ChEBI" id="CHEBI:15377"/>
        <dbReference type="ChEBI" id="CHEBI:15378"/>
        <dbReference type="ChEBI" id="CHEBI:57955"/>
        <dbReference type="ChEBI" id="CHEBI:58759"/>
        <dbReference type="EC" id="3.1.1.31"/>
    </reaction>
</comment>
<dbReference type="InterPro" id="IPR005900">
    <property type="entry name" value="6-phosphogluconolactonase_DevB"/>
</dbReference>
<dbReference type="InterPro" id="IPR039104">
    <property type="entry name" value="6PGL"/>
</dbReference>
<evidence type="ECO:0000259" key="8">
    <source>
        <dbReference type="Pfam" id="PF01182"/>
    </source>
</evidence>
<dbReference type="InterPro" id="IPR006148">
    <property type="entry name" value="Glc/Gal-6P_isomerase"/>
</dbReference>
<dbReference type="GO" id="GO:0005975">
    <property type="term" value="P:carbohydrate metabolic process"/>
    <property type="evidence" value="ECO:0007669"/>
    <property type="project" value="UniProtKB-UniRule"/>
</dbReference>
<evidence type="ECO:0000256" key="5">
    <source>
        <dbReference type="ARBA" id="ARBA00013198"/>
    </source>
</evidence>
<evidence type="ECO:0000256" key="6">
    <source>
        <dbReference type="ARBA" id="ARBA00020337"/>
    </source>
</evidence>
<proteinExistence type="inferred from homology"/>
<organism evidence="9 10">
    <name type="scientific">Kumtagia ephedrae</name>
    <dbReference type="NCBI Taxonomy" id="2116701"/>
    <lineage>
        <taxon>Bacteria</taxon>
        <taxon>Pseudomonadati</taxon>
        <taxon>Pseudomonadota</taxon>
        <taxon>Alphaproteobacteria</taxon>
        <taxon>Hyphomicrobiales</taxon>
        <taxon>Phyllobacteriaceae</taxon>
        <taxon>Kumtagia</taxon>
    </lineage>
</organism>
<comment type="function">
    <text evidence="2 7">Hydrolysis of 6-phosphogluconolactone to 6-phosphogluconate.</text>
</comment>
<dbReference type="Gene3D" id="3.40.50.1360">
    <property type="match status" value="1"/>
</dbReference>
<sequence>MREVEVALREFPSRQVLAETLAEKVVSVLAEALSARGKAVMAVSGGTTPALFFRTLSDRDLDWSRVTVTLVDERFVDEASPRSNARLAKENLLRGRAAAARFAGLYRDTADVEAAAELADETARALGLPFDVVVLGMGGDGHTASFFPDAPTLADLLAPVNQTLVAPVHAPSGGEPRLTLTMPALAGARFLALHIEGEAKRAVLASALKGEDLPIRAVLEHAERPVEVFWAP</sequence>
<dbReference type="NCBIfam" id="TIGR01198">
    <property type="entry name" value="pgl"/>
    <property type="match status" value="1"/>
</dbReference>
<comment type="pathway">
    <text evidence="3 7">Carbohydrate degradation; pentose phosphate pathway; D-ribulose 5-phosphate from D-glucose 6-phosphate (oxidative stage): step 2/3.</text>
</comment>
<dbReference type="AlphaFoldDB" id="A0A2P7RND2"/>
<dbReference type="Proteomes" id="UP000241229">
    <property type="component" value="Unassembled WGS sequence"/>
</dbReference>
<dbReference type="EMBL" id="PXYK01000041">
    <property type="protein sequence ID" value="PSJ51710.1"/>
    <property type="molecule type" value="Genomic_DNA"/>
</dbReference>
<dbReference type="GO" id="GO:0006098">
    <property type="term" value="P:pentose-phosphate shunt"/>
    <property type="evidence" value="ECO:0007669"/>
    <property type="project" value="UniProtKB-UniPathway"/>
</dbReference>
<evidence type="ECO:0000256" key="7">
    <source>
        <dbReference type="RuleBase" id="RU365095"/>
    </source>
</evidence>
<name>A0A2P7RND2_9HYPH</name>
<evidence type="ECO:0000256" key="2">
    <source>
        <dbReference type="ARBA" id="ARBA00002681"/>
    </source>
</evidence>
<dbReference type="EC" id="3.1.1.31" evidence="5 7"/>
<accession>A0A2P7RND2</accession>
<dbReference type="PANTHER" id="PTHR11054">
    <property type="entry name" value="6-PHOSPHOGLUCONOLACTONASE"/>
    <property type="match status" value="1"/>
</dbReference>
<dbReference type="UniPathway" id="UPA00115">
    <property type="reaction ID" value="UER00409"/>
</dbReference>
<comment type="caution">
    <text evidence="9">The sequence shown here is derived from an EMBL/GenBank/DDBJ whole genome shotgun (WGS) entry which is preliminary data.</text>
</comment>
<dbReference type="Pfam" id="PF01182">
    <property type="entry name" value="Glucosamine_iso"/>
    <property type="match status" value="1"/>
</dbReference>